<feature type="compositionally biased region" description="Low complexity" evidence="1">
    <location>
        <begin position="7"/>
        <end position="17"/>
    </location>
</feature>
<gene>
    <name evidence="2" type="ORF">D9619_009504</name>
</gene>
<proteinExistence type="predicted"/>
<reference evidence="2 3" key="1">
    <citation type="journal article" date="2020" name="ISME J.">
        <title>Uncovering the hidden diversity of litter-decomposition mechanisms in mushroom-forming fungi.</title>
        <authorList>
            <person name="Floudas D."/>
            <person name="Bentzer J."/>
            <person name="Ahren D."/>
            <person name="Johansson T."/>
            <person name="Persson P."/>
            <person name="Tunlid A."/>
        </authorList>
    </citation>
    <scope>NUCLEOTIDE SEQUENCE [LARGE SCALE GENOMIC DNA]</scope>
    <source>
        <strain evidence="2 3">CBS 101986</strain>
    </source>
</reference>
<dbReference type="AlphaFoldDB" id="A0A8H5FAH6"/>
<name>A0A8H5FAH6_9AGAR</name>
<evidence type="ECO:0000313" key="2">
    <source>
        <dbReference type="EMBL" id="KAF5329487.1"/>
    </source>
</evidence>
<accession>A0A8H5FAH6</accession>
<keyword evidence="3" id="KW-1185">Reference proteome</keyword>
<protein>
    <submittedName>
        <fullName evidence="2">Uncharacterized protein</fullName>
    </submittedName>
</protein>
<evidence type="ECO:0000313" key="3">
    <source>
        <dbReference type="Proteomes" id="UP000567179"/>
    </source>
</evidence>
<dbReference type="EMBL" id="JAACJJ010000002">
    <property type="protein sequence ID" value="KAF5329487.1"/>
    <property type="molecule type" value="Genomic_DNA"/>
</dbReference>
<comment type="caution">
    <text evidence="2">The sequence shown here is derived from an EMBL/GenBank/DDBJ whole genome shotgun (WGS) entry which is preliminary data.</text>
</comment>
<dbReference type="Proteomes" id="UP000567179">
    <property type="component" value="Unassembled WGS sequence"/>
</dbReference>
<sequence>MIDTAFSSSSITSLRSSQMNASYPVSRSPSRPSTIQSVPSNPPPFTFRSVHNSTCPLLLPVVLPLPLGAGLARRAAAALSVFASVSAALSISPGASTTSASSYTGT</sequence>
<feature type="region of interest" description="Disordered" evidence="1">
    <location>
        <begin position="1"/>
        <end position="40"/>
    </location>
</feature>
<organism evidence="2 3">
    <name type="scientific">Psilocybe cf. subviscida</name>
    <dbReference type="NCBI Taxonomy" id="2480587"/>
    <lineage>
        <taxon>Eukaryota</taxon>
        <taxon>Fungi</taxon>
        <taxon>Dikarya</taxon>
        <taxon>Basidiomycota</taxon>
        <taxon>Agaricomycotina</taxon>
        <taxon>Agaricomycetes</taxon>
        <taxon>Agaricomycetidae</taxon>
        <taxon>Agaricales</taxon>
        <taxon>Agaricineae</taxon>
        <taxon>Strophariaceae</taxon>
        <taxon>Psilocybe</taxon>
    </lineage>
</organism>
<evidence type="ECO:0000256" key="1">
    <source>
        <dbReference type="SAM" id="MobiDB-lite"/>
    </source>
</evidence>